<comment type="caution">
    <text evidence="2">The sequence shown here is derived from an EMBL/GenBank/DDBJ whole genome shotgun (WGS) entry which is preliminary data.</text>
</comment>
<reference evidence="2" key="2">
    <citation type="submission" date="2021-04" db="EMBL/GenBank/DDBJ databases">
        <authorList>
            <person name="Gilroy R."/>
        </authorList>
    </citation>
    <scope>NUCLEOTIDE SEQUENCE</scope>
    <source>
        <strain evidence="2">1282</strain>
    </source>
</reference>
<evidence type="ECO:0000313" key="3">
    <source>
        <dbReference type="Proteomes" id="UP000823915"/>
    </source>
</evidence>
<feature type="domain" description="Uroporphyrinogen decarboxylase (URO-D)" evidence="1">
    <location>
        <begin position="135"/>
        <end position="319"/>
    </location>
</feature>
<dbReference type="AlphaFoldDB" id="A0A9D1YDL4"/>
<dbReference type="Pfam" id="PF01208">
    <property type="entry name" value="URO-D"/>
    <property type="match status" value="1"/>
</dbReference>
<dbReference type="SUPFAM" id="SSF51726">
    <property type="entry name" value="UROD/MetE-like"/>
    <property type="match status" value="1"/>
</dbReference>
<evidence type="ECO:0000259" key="1">
    <source>
        <dbReference type="Pfam" id="PF01208"/>
    </source>
</evidence>
<dbReference type="PANTHER" id="PTHR47099:SF1">
    <property type="entry name" value="METHYLCOBAMIDE:COM METHYLTRANSFERASE MTBA"/>
    <property type="match status" value="1"/>
</dbReference>
<sequence length="320" mass="35667">MTKKERVLAALSGRRPDHVPCGFSLHFPQEEKAGEAAVAAHLRFFKETDTDLYKVMNENLVPDCGPIEGPEDWKNLQALRPDAPFIQDQIALAKAIRDRWDGEEGYWLGTLHGITASGIHPYEHRVGYDAARDLLVNCLRQNEEKVLDGLKRIAECMCALAWGYKEAGMDGIYYASLGGERDRWFTAQEFARWIAPLDQLILSEIQKAGCAAFLHICKDHLDMERYRSYNSCCDAVNWGVYEAPCSIEEGRALFPGKPVMGGLANHAAPLAEGPVEDLTAEVKRLAQAYGPENFLLGADCTLSTDIDRSRIRAVAQALRQ</sequence>
<reference evidence="2" key="1">
    <citation type="journal article" date="2021" name="PeerJ">
        <title>Extensive microbial diversity within the chicken gut microbiome revealed by metagenomics and culture.</title>
        <authorList>
            <person name="Gilroy R."/>
            <person name="Ravi A."/>
            <person name="Getino M."/>
            <person name="Pursley I."/>
            <person name="Horton D.L."/>
            <person name="Alikhan N.F."/>
            <person name="Baker D."/>
            <person name="Gharbi K."/>
            <person name="Hall N."/>
            <person name="Watson M."/>
            <person name="Adriaenssens E.M."/>
            <person name="Foster-Nyarko E."/>
            <person name="Jarju S."/>
            <person name="Secka A."/>
            <person name="Antonio M."/>
            <person name="Oren A."/>
            <person name="Chaudhuri R.R."/>
            <person name="La Ragione R."/>
            <person name="Hildebrand F."/>
            <person name="Pallen M.J."/>
        </authorList>
    </citation>
    <scope>NUCLEOTIDE SEQUENCE</scope>
    <source>
        <strain evidence="2">1282</strain>
    </source>
</reference>
<dbReference type="Proteomes" id="UP000823915">
    <property type="component" value="Unassembled WGS sequence"/>
</dbReference>
<name>A0A9D1YDL4_9FIRM</name>
<accession>A0A9D1YDL4</accession>
<dbReference type="GO" id="GO:0006779">
    <property type="term" value="P:porphyrin-containing compound biosynthetic process"/>
    <property type="evidence" value="ECO:0007669"/>
    <property type="project" value="InterPro"/>
</dbReference>
<dbReference type="PANTHER" id="PTHR47099">
    <property type="entry name" value="METHYLCOBAMIDE:COM METHYLTRANSFERASE MTBA"/>
    <property type="match status" value="1"/>
</dbReference>
<dbReference type="InterPro" id="IPR000257">
    <property type="entry name" value="Uroporphyrinogen_deCOase"/>
</dbReference>
<organism evidence="2 3">
    <name type="scientific">Candidatus Acutalibacter pullistercoris</name>
    <dbReference type="NCBI Taxonomy" id="2838418"/>
    <lineage>
        <taxon>Bacteria</taxon>
        <taxon>Bacillati</taxon>
        <taxon>Bacillota</taxon>
        <taxon>Clostridia</taxon>
        <taxon>Eubacteriales</taxon>
        <taxon>Acutalibacteraceae</taxon>
        <taxon>Acutalibacter</taxon>
    </lineage>
</organism>
<dbReference type="Gene3D" id="3.20.20.210">
    <property type="match status" value="1"/>
</dbReference>
<proteinExistence type="predicted"/>
<gene>
    <name evidence="2" type="ORF">H9838_07605</name>
</gene>
<dbReference type="InterPro" id="IPR038071">
    <property type="entry name" value="UROD/MetE-like_sf"/>
</dbReference>
<evidence type="ECO:0000313" key="2">
    <source>
        <dbReference type="EMBL" id="HIY27017.1"/>
    </source>
</evidence>
<protein>
    <submittedName>
        <fullName evidence="2">Uroporphyrinogen III decarboxylase</fullName>
    </submittedName>
</protein>
<dbReference type="GO" id="GO:0004853">
    <property type="term" value="F:uroporphyrinogen decarboxylase activity"/>
    <property type="evidence" value="ECO:0007669"/>
    <property type="project" value="InterPro"/>
</dbReference>
<dbReference type="EMBL" id="DXDU01000120">
    <property type="protein sequence ID" value="HIY27017.1"/>
    <property type="molecule type" value="Genomic_DNA"/>
</dbReference>
<dbReference type="InterPro" id="IPR052024">
    <property type="entry name" value="Methanogen_methyltrans"/>
</dbReference>